<protein>
    <recommendedName>
        <fullName evidence="4">PEP-CTERM protein-sorting domain-containing protein</fullName>
    </recommendedName>
</protein>
<evidence type="ECO:0000313" key="3">
    <source>
        <dbReference type="Proteomes" id="UP001501757"/>
    </source>
</evidence>
<keyword evidence="3" id="KW-1185">Reference proteome</keyword>
<sequence>MKFRSKLTATYLFLSLIGLSGQVSASLMTGWTGQGNFGSSAADGDVTTSPFGSTEFGYVSTQNGTIGLGLDGVGGSGSAENGSVALSPLFSAESGDSLEFFFNYVTSDGAGFADYAWARLLDSAMNQVALLFTARTTPGGDTVPGFNMPTPEATLTPASTPIIAGAPDWSQLGSDSGTCYDDGCGYTGWIKASYAIANTGNYYLQMGVVNWNDNDFQSGMAFDGATVGGSVIGTPVPVPAPLTLMGLGLLALGAVRKHR</sequence>
<dbReference type="NCBIfam" id="NF038132">
    <property type="entry name" value="PEP_NF038132"/>
    <property type="match status" value="1"/>
</dbReference>
<feature type="signal peptide" evidence="1">
    <location>
        <begin position="1"/>
        <end position="25"/>
    </location>
</feature>
<evidence type="ECO:0000256" key="1">
    <source>
        <dbReference type="SAM" id="SignalP"/>
    </source>
</evidence>
<name>A0ABP3GCL0_9ALTE</name>
<dbReference type="EMBL" id="BAAAEI010000002">
    <property type="protein sequence ID" value="GAA0342241.1"/>
    <property type="molecule type" value="Genomic_DNA"/>
</dbReference>
<comment type="caution">
    <text evidence="2">The sequence shown here is derived from an EMBL/GenBank/DDBJ whole genome shotgun (WGS) entry which is preliminary data.</text>
</comment>
<dbReference type="Proteomes" id="UP001501757">
    <property type="component" value="Unassembled WGS sequence"/>
</dbReference>
<keyword evidence="1" id="KW-0732">Signal</keyword>
<dbReference type="RefSeq" id="WP_343841019.1">
    <property type="nucleotide sequence ID" value="NZ_BAAAEI010000002.1"/>
</dbReference>
<evidence type="ECO:0000313" key="2">
    <source>
        <dbReference type="EMBL" id="GAA0342241.1"/>
    </source>
</evidence>
<gene>
    <name evidence="2" type="ORF">GCM10009092_03500</name>
</gene>
<feature type="chain" id="PRO_5046930768" description="PEP-CTERM protein-sorting domain-containing protein" evidence="1">
    <location>
        <begin position="26"/>
        <end position="259"/>
    </location>
</feature>
<organism evidence="2 3">
    <name type="scientific">Bowmanella denitrificans</name>
    <dbReference type="NCBI Taxonomy" id="366582"/>
    <lineage>
        <taxon>Bacteria</taxon>
        <taxon>Pseudomonadati</taxon>
        <taxon>Pseudomonadota</taxon>
        <taxon>Gammaproteobacteria</taxon>
        <taxon>Alteromonadales</taxon>
        <taxon>Alteromonadaceae</taxon>
        <taxon>Bowmanella</taxon>
    </lineage>
</organism>
<evidence type="ECO:0008006" key="4">
    <source>
        <dbReference type="Google" id="ProtNLM"/>
    </source>
</evidence>
<reference evidence="3" key="1">
    <citation type="journal article" date="2019" name="Int. J. Syst. Evol. Microbiol.">
        <title>The Global Catalogue of Microorganisms (GCM) 10K type strain sequencing project: providing services to taxonomists for standard genome sequencing and annotation.</title>
        <authorList>
            <consortium name="The Broad Institute Genomics Platform"/>
            <consortium name="The Broad Institute Genome Sequencing Center for Infectious Disease"/>
            <person name="Wu L."/>
            <person name="Ma J."/>
        </authorList>
    </citation>
    <scope>NUCLEOTIDE SEQUENCE [LARGE SCALE GENOMIC DNA]</scope>
    <source>
        <strain evidence="3">JCM 13378</strain>
    </source>
</reference>
<accession>A0ABP3GCL0</accession>
<proteinExistence type="predicted"/>